<gene>
    <name evidence="2" type="ORF">SPARVUS_LOCUS16294992</name>
</gene>
<keyword evidence="3" id="KW-1185">Reference proteome</keyword>
<organism evidence="2 3">
    <name type="scientific">Staurois parvus</name>
    <dbReference type="NCBI Taxonomy" id="386267"/>
    <lineage>
        <taxon>Eukaryota</taxon>
        <taxon>Metazoa</taxon>
        <taxon>Chordata</taxon>
        <taxon>Craniata</taxon>
        <taxon>Vertebrata</taxon>
        <taxon>Euteleostomi</taxon>
        <taxon>Amphibia</taxon>
        <taxon>Batrachia</taxon>
        <taxon>Anura</taxon>
        <taxon>Neobatrachia</taxon>
        <taxon>Ranoidea</taxon>
        <taxon>Ranidae</taxon>
        <taxon>Staurois</taxon>
    </lineage>
</organism>
<proteinExistence type="predicted"/>
<sequence>IVASWGRKCPGPSISENTDGLRVGGQYRRKSNVPSLVSVRGIVSHHWCQ</sequence>
<evidence type="ECO:0000313" key="3">
    <source>
        <dbReference type="Proteomes" id="UP001162483"/>
    </source>
</evidence>
<comment type="caution">
    <text evidence="2">The sequence shown here is derived from an EMBL/GenBank/DDBJ whole genome shotgun (WGS) entry which is preliminary data.</text>
</comment>
<reference evidence="2" key="1">
    <citation type="submission" date="2023-05" db="EMBL/GenBank/DDBJ databases">
        <authorList>
            <person name="Stuckert A."/>
        </authorList>
    </citation>
    <scope>NUCLEOTIDE SEQUENCE</scope>
</reference>
<accession>A0ABN9HPG0</accession>
<evidence type="ECO:0000256" key="1">
    <source>
        <dbReference type="SAM" id="MobiDB-lite"/>
    </source>
</evidence>
<dbReference type="EMBL" id="CATNWA010021383">
    <property type="protein sequence ID" value="CAI9622476.1"/>
    <property type="molecule type" value="Genomic_DNA"/>
</dbReference>
<dbReference type="Proteomes" id="UP001162483">
    <property type="component" value="Unassembled WGS sequence"/>
</dbReference>
<feature type="region of interest" description="Disordered" evidence="1">
    <location>
        <begin position="1"/>
        <end position="25"/>
    </location>
</feature>
<name>A0ABN9HPG0_9NEOB</name>
<protein>
    <submittedName>
        <fullName evidence="2">Uncharacterized protein</fullName>
    </submittedName>
</protein>
<feature type="non-terminal residue" evidence="2">
    <location>
        <position position="1"/>
    </location>
</feature>
<evidence type="ECO:0000313" key="2">
    <source>
        <dbReference type="EMBL" id="CAI9622476.1"/>
    </source>
</evidence>